<dbReference type="EMBL" id="JBIGIA010000014">
    <property type="protein sequence ID" value="MFG6458621.1"/>
    <property type="molecule type" value="Genomic_DNA"/>
</dbReference>
<feature type="compositionally biased region" description="Polar residues" evidence="1">
    <location>
        <begin position="115"/>
        <end position="133"/>
    </location>
</feature>
<dbReference type="InterPro" id="IPR009553">
    <property type="entry name" value="DUF1173"/>
</dbReference>
<dbReference type="Proteomes" id="UP001606305">
    <property type="component" value="Unassembled WGS sequence"/>
</dbReference>
<evidence type="ECO:0000313" key="3">
    <source>
        <dbReference type="Proteomes" id="UP001606305"/>
    </source>
</evidence>
<sequence>MLAELDGAAPAAYDIDGQRLDVQAPGFAQAIARAHAMQLRPRCMCQPAGIETYVAKINGGYVVKRMPETGSRHAASCPHFEPPTDANGFGTLIGTAIREDPATGLTALRVDFSMSRQPPRQTASPKATHTLPTARSGAKLSLHELLLYLWHEAGLTRWQPGFAGKRNWATVRWRLLQAASDKLIGGRPLRDRLYIPEAFAVERRDEIAHRRAAAWSLAKSSGPASGQFLLLIGELKEIAPARCEFRAVVKHMPDQAFMVDERLHRQMTLRLQPALALWNAADDVRMLVIGTFAINAAGVPAMAELALMTTTREWIPVSDIEERESITRLVREDRSFIKRFSRGLLIPEQRSQTDS</sequence>
<dbReference type="Pfam" id="PF06666">
    <property type="entry name" value="DUF1173"/>
    <property type="match status" value="1"/>
</dbReference>
<protein>
    <submittedName>
        <fullName evidence="2">DUF1173 family protein</fullName>
    </submittedName>
</protein>
<evidence type="ECO:0000313" key="2">
    <source>
        <dbReference type="EMBL" id="MFG6458621.1"/>
    </source>
</evidence>
<accession>A0ABW7G9X8</accession>
<proteinExistence type="predicted"/>
<name>A0ABW7G9X8_9BURK</name>
<feature type="region of interest" description="Disordered" evidence="1">
    <location>
        <begin position="115"/>
        <end position="134"/>
    </location>
</feature>
<organism evidence="2 3">
    <name type="scientific">Pelomonas nitida</name>
    <dbReference type="NCBI Taxonomy" id="3299027"/>
    <lineage>
        <taxon>Bacteria</taxon>
        <taxon>Pseudomonadati</taxon>
        <taxon>Pseudomonadota</taxon>
        <taxon>Betaproteobacteria</taxon>
        <taxon>Burkholderiales</taxon>
        <taxon>Sphaerotilaceae</taxon>
        <taxon>Roseateles</taxon>
    </lineage>
</organism>
<gene>
    <name evidence="2" type="ORF">ACG00X_17405</name>
</gene>
<dbReference type="RefSeq" id="WP_394489778.1">
    <property type="nucleotide sequence ID" value="NZ_JBIGIA010000014.1"/>
</dbReference>
<comment type="caution">
    <text evidence="2">The sequence shown here is derived from an EMBL/GenBank/DDBJ whole genome shotgun (WGS) entry which is preliminary data.</text>
</comment>
<keyword evidence="3" id="KW-1185">Reference proteome</keyword>
<reference evidence="2 3" key="1">
    <citation type="submission" date="2024-09" db="EMBL/GenBank/DDBJ databases">
        <title>Novel species of the genus Pelomonas and Roseateles isolated from streams.</title>
        <authorList>
            <person name="Lu H."/>
        </authorList>
    </citation>
    <scope>NUCLEOTIDE SEQUENCE [LARGE SCALE GENOMIC DNA]</scope>
    <source>
        <strain evidence="2 3">BYS96W</strain>
    </source>
</reference>
<evidence type="ECO:0000256" key="1">
    <source>
        <dbReference type="SAM" id="MobiDB-lite"/>
    </source>
</evidence>